<keyword evidence="1" id="KW-0732">Signal</keyword>
<name>A0A9X1Q1B1_STRM4</name>
<dbReference type="PROSITE" id="PS51318">
    <property type="entry name" value="TAT"/>
    <property type="match status" value="1"/>
</dbReference>
<dbReference type="Proteomes" id="UP001139384">
    <property type="component" value="Unassembled WGS sequence"/>
</dbReference>
<dbReference type="PANTHER" id="PTHR38436">
    <property type="entry name" value="POLYKETIDE CYCLASE SNOAL-LIKE DOMAIN"/>
    <property type="match status" value="1"/>
</dbReference>
<dbReference type="Pfam" id="PF07366">
    <property type="entry name" value="SnoaL"/>
    <property type="match status" value="1"/>
</dbReference>
<accession>A0A9X1Q1B1</accession>
<dbReference type="Gene3D" id="3.10.450.50">
    <property type="match status" value="2"/>
</dbReference>
<dbReference type="RefSeq" id="WP_234765159.1">
    <property type="nucleotide sequence ID" value="NZ_JAKEIP010000113.1"/>
</dbReference>
<feature type="domain" description="SnoaL-like" evidence="2">
    <location>
        <begin position="197"/>
        <end position="291"/>
    </location>
</feature>
<protein>
    <submittedName>
        <fullName evidence="3">Nuclear transport factor 2 family protein</fullName>
    </submittedName>
</protein>
<sequence>MTPTTPARRALVAVLASATLLGAAAVPAVAAPPAASATHAGHGSAARLDHQKAVAVRVLKGVFEQGDTEVVDRHVRPDYIQHNPLAPDGAETLKNLGVSIHQQFPDFRYDIKRVVSEGDLVLVHSNVVATPGARGQAVFDIFRFQGGKIAEHWDVGQDVPESSANGNDMFSTESWPRTQWPGRGWLTAYNKKLVTKAFEQLIVRKDLSALDRYWGAEYHQHNPNIADGVAGARAGLGGYFEAFPQLKVTPKRVIAEGDLVAVHSHYVNAPGERGQAVVDLFRVRGGKIVEHWDVLQDVPATAANDNGMF</sequence>
<dbReference type="InterPro" id="IPR009959">
    <property type="entry name" value="Cyclase_SnoaL-like"/>
</dbReference>
<feature type="chain" id="PRO_5040824055" evidence="1">
    <location>
        <begin position="31"/>
        <end position="309"/>
    </location>
</feature>
<organism evidence="3 4">
    <name type="scientific">Streptomyces muensis</name>
    <dbReference type="NCBI Taxonomy" id="1077944"/>
    <lineage>
        <taxon>Bacteria</taxon>
        <taxon>Bacillati</taxon>
        <taxon>Actinomycetota</taxon>
        <taxon>Actinomycetes</taxon>
        <taxon>Kitasatosporales</taxon>
        <taxon>Streptomycetaceae</taxon>
        <taxon>Streptomyces</taxon>
    </lineage>
</organism>
<dbReference type="SUPFAM" id="SSF54427">
    <property type="entry name" value="NTF2-like"/>
    <property type="match status" value="2"/>
</dbReference>
<keyword evidence="4" id="KW-1185">Reference proteome</keyword>
<dbReference type="GO" id="GO:0030638">
    <property type="term" value="P:polyketide metabolic process"/>
    <property type="evidence" value="ECO:0007669"/>
    <property type="project" value="InterPro"/>
</dbReference>
<comment type="caution">
    <text evidence="3">The sequence shown here is derived from an EMBL/GenBank/DDBJ whole genome shotgun (WGS) entry which is preliminary data.</text>
</comment>
<dbReference type="EMBL" id="JAKEIP010000113">
    <property type="protein sequence ID" value="MCF1596746.1"/>
    <property type="molecule type" value="Genomic_DNA"/>
</dbReference>
<evidence type="ECO:0000313" key="3">
    <source>
        <dbReference type="EMBL" id="MCF1596746.1"/>
    </source>
</evidence>
<dbReference type="PANTHER" id="PTHR38436:SF1">
    <property type="entry name" value="ESTER CYCLASE"/>
    <property type="match status" value="1"/>
</dbReference>
<evidence type="ECO:0000259" key="2">
    <source>
        <dbReference type="Pfam" id="PF12680"/>
    </source>
</evidence>
<reference evidence="3" key="1">
    <citation type="submission" date="2022-01" db="EMBL/GenBank/DDBJ databases">
        <title>Draft Genome Sequences of Seven Type Strains of the Genus Streptomyces.</title>
        <authorList>
            <person name="Aziz S."/>
            <person name="Coretto E."/>
            <person name="Chronakova A."/>
            <person name="Sproer C."/>
            <person name="Huber K."/>
            <person name="Nouioui I."/>
            <person name="Gross H."/>
        </authorList>
    </citation>
    <scope>NUCLEOTIDE SEQUENCE</scope>
    <source>
        <strain evidence="3">DSM 103493</strain>
    </source>
</reference>
<gene>
    <name evidence="3" type="ORF">L0P92_24735</name>
</gene>
<proteinExistence type="predicted"/>
<feature type="signal peptide" evidence="1">
    <location>
        <begin position="1"/>
        <end position="30"/>
    </location>
</feature>
<dbReference type="Pfam" id="PF12680">
    <property type="entry name" value="SnoaL_2"/>
    <property type="match status" value="1"/>
</dbReference>
<dbReference type="InterPro" id="IPR006311">
    <property type="entry name" value="TAT_signal"/>
</dbReference>
<dbReference type="AlphaFoldDB" id="A0A9X1Q1B1"/>
<dbReference type="InterPro" id="IPR032710">
    <property type="entry name" value="NTF2-like_dom_sf"/>
</dbReference>
<evidence type="ECO:0000313" key="4">
    <source>
        <dbReference type="Proteomes" id="UP001139384"/>
    </source>
</evidence>
<dbReference type="InterPro" id="IPR037401">
    <property type="entry name" value="SnoaL-like"/>
</dbReference>
<evidence type="ECO:0000256" key="1">
    <source>
        <dbReference type="SAM" id="SignalP"/>
    </source>
</evidence>